<organism evidence="1 2">
    <name type="scientific">Panicum hallii var. hallii</name>
    <dbReference type="NCBI Taxonomy" id="1504633"/>
    <lineage>
        <taxon>Eukaryota</taxon>
        <taxon>Viridiplantae</taxon>
        <taxon>Streptophyta</taxon>
        <taxon>Embryophyta</taxon>
        <taxon>Tracheophyta</taxon>
        <taxon>Spermatophyta</taxon>
        <taxon>Magnoliopsida</taxon>
        <taxon>Liliopsida</taxon>
        <taxon>Poales</taxon>
        <taxon>Poaceae</taxon>
        <taxon>PACMAD clade</taxon>
        <taxon>Panicoideae</taxon>
        <taxon>Panicodae</taxon>
        <taxon>Paniceae</taxon>
        <taxon>Panicinae</taxon>
        <taxon>Panicum</taxon>
        <taxon>Panicum sect. Panicum</taxon>
    </lineage>
</organism>
<dbReference type="OrthoDB" id="696934at2759"/>
<dbReference type="AlphaFoldDB" id="A0A2T7DLX4"/>
<dbReference type="Proteomes" id="UP000244336">
    <property type="component" value="Chromosome 5"/>
</dbReference>
<keyword evidence="2" id="KW-1185">Reference proteome</keyword>
<dbReference type="Gramene" id="PUZ56576">
    <property type="protein sequence ID" value="PUZ56576"/>
    <property type="gene ID" value="GQ55_5G333500"/>
</dbReference>
<dbReference type="STRING" id="1504633.A0A2T7DLX4"/>
<evidence type="ECO:0000313" key="1">
    <source>
        <dbReference type="EMBL" id="PUZ56576.1"/>
    </source>
</evidence>
<dbReference type="SUPFAM" id="SSF50249">
    <property type="entry name" value="Nucleic acid-binding proteins"/>
    <property type="match status" value="2"/>
</dbReference>
<dbReference type="PANTHER" id="PTHR47165">
    <property type="entry name" value="OS03G0429900 PROTEIN"/>
    <property type="match status" value="1"/>
</dbReference>
<dbReference type="Gene3D" id="2.40.50.140">
    <property type="entry name" value="Nucleic acid-binding proteins"/>
    <property type="match status" value="2"/>
</dbReference>
<sequence length="298" mass="33061">MVVAVSTVTYVRVAASSVDTARRVVLRDLSGFEVKLVLLGSRATEFDAEAVHKLGQEHAVVGIFVGTLVKSYRREETLTGGSACKWYLNEDIAEIDEFFERLGDDFSKIEWVDDCEESDQRLQKIDRAVPKTVSELRGLDPWESEDTNFMCTVTIVRMSTGQPWWCSRCHKAATTCGSEYKCAGGCVNTTATPKYRLCLVGADSSAAAEFVLFGRVAQQVIGKPVVLLMRSDGIPREIAAIVSQKFTFVVSISQKSLMQRVVSFQVNVLILFWGDKLPYLTLEGTMTPKEGNNHLLLI</sequence>
<dbReference type="InterPro" id="IPR047192">
    <property type="entry name" value="Euk_RPA1_DBD_C"/>
</dbReference>
<protein>
    <recommendedName>
        <fullName evidence="3">Replication factor A C-terminal domain-containing protein</fullName>
    </recommendedName>
</protein>
<evidence type="ECO:0000313" key="2">
    <source>
        <dbReference type="Proteomes" id="UP000244336"/>
    </source>
</evidence>
<reference evidence="1 2" key="1">
    <citation type="submission" date="2018-04" db="EMBL/GenBank/DDBJ databases">
        <title>WGS assembly of Panicum hallii var. hallii HAL2.</title>
        <authorList>
            <person name="Lovell J."/>
            <person name="Jenkins J."/>
            <person name="Lowry D."/>
            <person name="Mamidi S."/>
            <person name="Sreedasyam A."/>
            <person name="Weng X."/>
            <person name="Barry K."/>
            <person name="Bonette J."/>
            <person name="Campitelli B."/>
            <person name="Daum C."/>
            <person name="Gordon S."/>
            <person name="Gould B."/>
            <person name="Lipzen A."/>
            <person name="MacQueen A."/>
            <person name="Palacio-Mejia J."/>
            <person name="Plott C."/>
            <person name="Shakirov E."/>
            <person name="Shu S."/>
            <person name="Yoshinaga Y."/>
            <person name="Zane M."/>
            <person name="Rokhsar D."/>
            <person name="Grimwood J."/>
            <person name="Schmutz J."/>
            <person name="Juenger T."/>
        </authorList>
    </citation>
    <scope>NUCLEOTIDE SEQUENCE [LARGE SCALE GENOMIC DNA]</scope>
    <source>
        <strain evidence="2">cv. HAL2</strain>
    </source>
</reference>
<evidence type="ECO:0008006" key="3">
    <source>
        <dbReference type="Google" id="ProtNLM"/>
    </source>
</evidence>
<gene>
    <name evidence="1" type="ORF">GQ55_5G333500</name>
</gene>
<dbReference type="CDD" id="cd04476">
    <property type="entry name" value="RPA1_DBD_C"/>
    <property type="match status" value="1"/>
</dbReference>
<name>A0A2T7DLX4_9POAL</name>
<accession>A0A2T7DLX4</accession>
<dbReference type="PANTHER" id="PTHR47165:SF4">
    <property type="entry name" value="OS03G0429900 PROTEIN"/>
    <property type="match status" value="1"/>
</dbReference>
<dbReference type="InterPro" id="IPR012340">
    <property type="entry name" value="NA-bd_OB-fold"/>
</dbReference>
<proteinExistence type="predicted"/>
<dbReference type="CDD" id="cd04481">
    <property type="entry name" value="RPA1_DBD_B_like"/>
    <property type="match status" value="1"/>
</dbReference>
<dbReference type="EMBL" id="CM009753">
    <property type="protein sequence ID" value="PUZ56576.1"/>
    <property type="molecule type" value="Genomic_DNA"/>
</dbReference>